<dbReference type="EMBL" id="BPLR01015205">
    <property type="protein sequence ID" value="GIY74347.1"/>
    <property type="molecule type" value="Genomic_DNA"/>
</dbReference>
<evidence type="ECO:0000313" key="3">
    <source>
        <dbReference type="Proteomes" id="UP001054945"/>
    </source>
</evidence>
<keyword evidence="3" id="KW-1185">Reference proteome</keyword>
<comment type="caution">
    <text evidence="2">The sequence shown here is derived from an EMBL/GenBank/DDBJ whole genome shotgun (WGS) entry which is preliminary data.</text>
</comment>
<sequence length="85" mass="9791">MDNEHATNDIVDGLAKGRTSMTQVNEEPLNYHELCSRSFRRDQTALARLSTGHLKPSYFSMLIRYFQFAPNVVMKKPLRKTTCVN</sequence>
<name>A0AAV4VV98_CAEEX</name>
<reference evidence="2 3" key="1">
    <citation type="submission" date="2021-06" db="EMBL/GenBank/DDBJ databases">
        <title>Caerostris extrusa draft genome.</title>
        <authorList>
            <person name="Kono N."/>
            <person name="Arakawa K."/>
        </authorList>
    </citation>
    <scope>NUCLEOTIDE SEQUENCE [LARGE SCALE GENOMIC DNA]</scope>
</reference>
<evidence type="ECO:0000313" key="2">
    <source>
        <dbReference type="EMBL" id="GIY74347.1"/>
    </source>
</evidence>
<protein>
    <submittedName>
        <fullName evidence="2">Uncharacterized protein</fullName>
    </submittedName>
</protein>
<organism evidence="2 3">
    <name type="scientific">Caerostris extrusa</name>
    <name type="common">Bark spider</name>
    <name type="synonym">Caerostris bankana</name>
    <dbReference type="NCBI Taxonomy" id="172846"/>
    <lineage>
        <taxon>Eukaryota</taxon>
        <taxon>Metazoa</taxon>
        <taxon>Ecdysozoa</taxon>
        <taxon>Arthropoda</taxon>
        <taxon>Chelicerata</taxon>
        <taxon>Arachnida</taxon>
        <taxon>Araneae</taxon>
        <taxon>Araneomorphae</taxon>
        <taxon>Entelegynae</taxon>
        <taxon>Araneoidea</taxon>
        <taxon>Araneidae</taxon>
        <taxon>Caerostris</taxon>
    </lineage>
</organism>
<proteinExistence type="predicted"/>
<dbReference type="Proteomes" id="UP001054945">
    <property type="component" value="Unassembled WGS sequence"/>
</dbReference>
<accession>A0AAV4VV98</accession>
<evidence type="ECO:0000256" key="1">
    <source>
        <dbReference type="SAM" id="MobiDB-lite"/>
    </source>
</evidence>
<gene>
    <name evidence="2" type="ORF">CEXT_629661</name>
</gene>
<dbReference type="AlphaFoldDB" id="A0AAV4VV98"/>
<feature type="region of interest" description="Disordered" evidence="1">
    <location>
        <begin position="1"/>
        <end position="22"/>
    </location>
</feature>